<evidence type="ECO:0000313" key="1">
    <source>
        <dbReference type="EMBL" id="KKN04248.1"/>
    </source>
</evidence>
<organism evidence="1">
    <name type="scientific">marine sediment metagenome</name>
    <dbReference type="NCBI Taxonomy" id="412755"/>
    <lineage>
        <taxon>unclassified sequences</taxon>
        <taxon>metagenomes</taxon>
        <taxon>ecological metagenomes</taxon>
    </lineage>
</organism>
<dbReference type="AlphaFoldDB" id="A0A0F9QG37"/>
<accession>A0A0F9QG37</accession>
<proteinExistence type="predicted"/>
<name>A0A0F9QG37_9ZZZZ</name>
<dbReference type="EMBL" id="LAZR01004940">
    <property type="protein sequence ID" value="KKN04248.1"/>
    <property type="molecule type" value="Genomic_DNA"/>
</dbReference>
<comment type="caution">
    <text evidence="1">The sequence shown here is derived from an EMBL/GenBank/DDBJ whole genome shotgun (WGS) entry which is preliminary data.</text>
</comment>
<reference evidence="1" key="1">
    <citation type="journal article" date="2015" name="Nature">
        <title>Complex archaea that bridge the gap between prokaryotes and eukaryotes.</title>
        <authorList>
            <person name="Spang A."/>
            <person name="Saw J.H."/>
            <person name="Jorgensen S.L."/>
            <person name="Zaremba-Niedzwiedzka K."/>
            <person name="Martijn J."/>
            <person name="Lind A.E."/>
            <person name="van Eijk R."/>
            <person name="Schleper C."/>
            <person name="Guy L."/>
            <person name="Ettema T.J."/>
        </authorList>
    </citation>
    <scope>NUCLEOTIDE SEQUENCE</scope>
</reference>
<gene>
    <name evidence="1" type="ORF">LCGC14_1099390</name>
</gene>
<sequence>MKCSECKYVVIKKVCDSKKLDCFCHRFPEKVLVAGDHFCGEHKK</sequence>
<protein>
    <submittedName>
        <fullName evidence="1">Uncharacterized protein</fullName>
    </submittedName>
</protein>